<dbReference type="InterPro" id="IPR006127">
    <property type="entry name" value="ZnuA-like"/>
</dbReference>
<gene>
    <name evidence="7" type="ORF">BBG48_000210</name>
</gene>
<dbReference type="EMBL" id="MBEW02000001">
    <property type="protein sequence ID" value="RDY22178.1"/>
    <property type="molecule type" value="Genomic_DNA"/>
</dbReference>
<evidence type="ECO:0000256" key="5">
    <source>
        <dbReference type="SAM" id="MobiDB-lite"/>
    </source>
</evidence>
<dbReference type="CDD" id="cd01017">
    <property type="entry name" value="AdcA"/>
    <property type="match status" value="1"/>
</dbReference>
<evidence type="ECO:0000313" key="7">
    <source>
        <dbReference type="EMBL" id="RDY22178.1"/>
    </source>
</evidence>
<comment type="caution">
    <text evidence="7">The sequence shown here is derived from an EMBL/GenBank/DDBJ whole genome shotgun (WGS) entry which is preliminary data.</text>
</comment>
<dbReference type="GO" id="GO:0046872">
    <property type="term" value="F:metal ion binding"/>
    <property type="evidence" value="ECO:0007669"/>
    <property type="project" value="InterPro"/>
</dbReference>
<evidence type="ECO:0000256" key="4">
    <source>
        <dbReference type="RuleBase" id="RU003512"/>
    </source>
</evidence>
<dbReference type="GO" id="GO:0007155">
    <property type="term" value="P:cell adhesion"/>
    <property type="evidence" value="ECO:0007669"/>
    <property type="project" value="InterPro"/>
</dbReference>
<organism evidence="7 8">
    <name type="scientific">Criibacterium bergeronii</name>
    <dbReference type="NCBI Taxonomy" id="1871336"/>
    <lineage>
        <taxon>Bacteria</taxon>
        <taxon>Bacillati</taxon>
        <taxon>Bacillota</taxon>
        <taxon>Clostridia</taxon>
        <taxon>Peptostreptococcales</taxon>
        <taxon>Filifactoraceae</taxon>
        <taxon>Criibacterium</taxon>
    </lineage>
</organism>
<dbReference type="STRING" id="1871336.BBG48_00505"/>
<dbReference type="Pfam" id="PF01297">
    <property type="entry name" value="ZnuA"/>
    <property type="match status" value="1"/>
</dbReference>
<dbReference type="PRINTS" id="PR00691">
    <property type="entry name" value="ADHESINB"/>
</dbReference>
<reference evidence="7 8" key="1">
    <citation type="journal article" date="2016" name="Genome Announc.">
        <title>Draft Genome Sequence of Criibacterium bergeronii gen. nov., sp. nov., Strain CCRI-22567T, Isolated from a Vaginal Sample from a Woman with Bacterial Vaginosis.</title>
        <authorList>
            <person name="Maheux A.F."/>
            <person name="Berube E."/>
            <person name="Boudreau D.K."/>
            <person name="Raymond F."/>
            <person name="Corbeil J."/>
            <person name="Roy P.H."/>
            <person name="Boissinot M."/>
            <person name="Omar R.F."/>
        </authorList>
    </citation>
    <scope>NUCLEOTIDE SEQUENCE [LARGE SCALE GENOMIC DNA]</scope>
    <source>
        <strain evidence="7 8">CCRI-22567</strain>
    </source>
</reference>
<dbReference type="SUPFAM" id="SSF53807">
    <property type="entry name" value="Helical backbone' metal receptor"/>
    <property type="match status" value="1"/>
</dbReference>
<dbReference type="RefSeq" id="WP_068911489.1">
    <property type="nucleotide sequence ID" value="NZ_MBEW02000001.1"/>
</dbReference>
<name>A0A371INW2_9FIRM</name>
<dbReference type="AlphaFoldDB" id="A0A371INW2"/>
<keyword evidence="2 4" id="KW-0813">Transport</keyword>
<feature type="signal peptide" evidence="6">
    <location>
        <begin position="1"/>
        <end position="19"/>
    </location>
</feature>
<protein>
    <submittedName>
        <fullName evidence="7">ABC transporter substrate-binding protein</fullName>
    </submittedName>
</protein>
<feature type="region of interest" description="Disordered" evidence="5">
    <location>
        <begin position="134"/>
        <end position="160"/>
    </location>
</feature>
<keyword evidence="3 6" id="KW-0732">Signal</keyword>
<dbReference type="Gene3D" id="3.40.50.1980">
    <property type="entry name" value="Nitrogenase molybdenum iron protein domain"/>
    <property type="match status" value="2"/>
</dbReference>
<proteinExistence type="inferred from homology"/>
<evidence type="ECO:0000256" key="6">
    <source>
        <dbReference type="SAM" id="SignalP"/>
    </source>
</evidence>
<dbReference type="PANTHER" id="PTHR42953">
    <property type="entry name" value="HIGH-AFFINITY ZINC UPTAKE SYSTEM PROTEIN ZNUA-RELATED"/>
    <property type="match status" value="1"/>
</dbReference>
<comment type="similarity">
    <text evidence="1 4">Belongs to the bacterial solute-binding protein 9 family.</text>
</comment>
<dbReference type="InterPro" id="IPR006129">
    <property type="entry name" value="AdhesinB"/>
</dbReference>
<evidence type="ECO:0000256" key="3">
    <source>
        <dbReference type="ARBA" id="ARBA00022729"/>
    </source>
</evidence>
<evidence type="ECO:0000256" key="1">
    <source>
        <dbReference type="ARBA" id="ARBA00011028"/>
    </source>
</evidence>
<dbReference type="PROSITE" id="PS51257">
    <property type="entry name" value="PROKAR_LIPOPROTEIN"/>
    <property type="match status" value="1"/>
</dbReference>
<keyword evidence="8" id="KW-1185">Reference proteome</keyword>
<dbReference type="Proteomes" id="UP000093352">
    <property type="component" value="Unassembled WGS sequence"/>
</dbReference>
<dbReference type="InterPro" id="IPR050492">
    <property type="entry name" value="Bact_metal-bind_prot9"/>
</dbReference>
<feature type="chain" id="PRO_5038360662" evidence="6">
    <location>
        <begin position="20"/>
        <end position="335"/>
    </location>
</feature>
<evidence type="ECO:0000256" key="2">
    <source>
        <dbReference type="ARBA" id="ARBA00022448"/>
    </source>
</evidence>
<accession>A0A371INW2</accession>
<evidence type="ECO:0000313" key="8">
    <source>
        <dbReference type="Proteomes" id="UP000093352"/>
    </source>
</evidence>
<dbReference type="GO" id="GO:0030001">
    <property type="term" value="P:metal ion transport"/>
    <property type="evidence" value="ECO:0007669"/>
    <property type="project" value="InterPro"/>
</dbReference>
<dbReference type="InterPro" id="IPR006128">
    <property type="entry name" value="Lipoprotein_PsaA-like"/>
</dbReference>
<dbReference type="PRINTS" id="PR00690">
    <property type="entry name" value="ADHESNFAMILY"/>
</dbReference>
<dbReference type="PANTHER" id="PTHR42953:SF3">
    <property type="entry name" value="HIGH-AFFINITY ZINC UPTAKE SYSTEM PROTEIN ZNUA"/>
    <property type="match status" value="1"/>
</dbReference>
<sequence length="335" mass="37522">MKKTFVKILSLAVATAMLGACTPKKDQAVDTQSNGADSSDKIKVVASMYPIYDFTKKIAGDKVDLVNIVPAGTEPHGFELSSDNMVTLEKADLLIYNGAGMESWIEDAKGAVTNDKISYVDTSEGIDLIKNEHQEDADEHEHECEEAHEEHEGEEHHHHEHGMYDPHIWLGLKEAQMQVTNIKNALVEKDPTNKDFYEKNYEEYIKKLQDTDKAYAEKLKDFQGRGLVTSHEAFAYLCRDYGLTQMGIEGVFEDSEPDPATMKNIIQYIKDNNIKTIFQETLSSSKTVDSISKETGATVDVLDPLEGLTKEAEDAGEDYLSIMNKNLDKIVNSFK</sequence>